<keyword evidence="5" id="KW-0805">Transcription regulation</keyword>
<dbReference type="Proteomes" id="UP000218598">
    <property type="component" value="Unassembled WGS sequence"/>
</dbReference>
<evidence type="ECO:0000256" key="2">
    <source>
        <dbReference type="ARBA" id="ARBA00007871"/>
    </source>
</evidence>
<feature type="domain" description="HTH dtxR-type" evidence="8">
    <location>
        <begin position="5"/>
        <end position="66"/>
    </location>
</feature>
<dbReference type="EMBL" id="NRGR01000008">
    <property type="protein sequence ID" value="PCC40174.1"/>
    <property type="molecule type" value="Genomic_DNA"/>
</dbReference>
<evidence type="ECO:0000256" key="6">
    <source>
        <dbReference type="ARBA" id="ARBA00023125"/>
    </source>
</evidence>
<dbReference type="Gene3D" id="2.30.30.90">
    <property type="match status" value="1"/>
</dbReference>
<dbReference type="InterPro" id="IPR001367">
    <property type="entry name" value="Fe_dep_repressor"/>
</dbReference>
<protein>
    <submittedName>
        <fullName evidence="9">DtxR family iron (Metal) dependent repressor</fullName>
    </submittedName>
</protein>
<dbReference type="InterPro" id="IPR036390">
    <property type="entry name" value="WH_DNA-bd_sf"/>
</dbReference>
<dbReference type="SMART" id="SM00529">
    <property type="entry name" value="HTH_DTXR"/>
    <property type="match status" value="1"/>
</dbReference>
<evidence type="ECO:0000313" key="9">
    <source>
        <dbReference type="EMBL" id="PCC40174.1"/>
    </source>
</evidence>
<evidence type="ECO:0000256" key="4">
    <source>
        <dbReference type="ARBA" id="ARBA00023004"/>
    </source>
</evidence>
<comment type="caution">
    <text evidence="9">The sequence shown here is derived from an EMBL/GenBank/DDBJ whole genome shotgun (WGS) entry which is preliminary data.</text>
</comment>
<dbReference type="Gene3D" id="1.10.60.10">
    <property type="entry name" value="Iron dependent repressor, metal binding and dimerisation domain"/>
    <property type="match status" value="1"/>
</dbReference>
<comment type="subcellular location">
    <subcellularLocation>
        <location evidence="1">Cytoplasm</location>
    </subcellularLocation>
</comment>
<keyword evidence="10" id="KW-1185">Reference proteome</keyword>
<organism evidence="9 10">
    <name type="scientific">Brachybacterium alimentarium</name>
    <dbReference type="NCBI Taxonomy" id="47845"/>
    <lineage>
        <taxon>Bacteria</taxon>
        <taxon>Bacillati</taxon>
        <taxon>Actinomycetota</taxon>
        <taxon>Actinomycetes</taxon>
        <taxon>Micrococcales</taxon>
        <taxon>Dermabacteraceae</taxon>
        <taxon>Brachybacterium</taxon>
    </lineage>
</organism>
<dbReference type="GO" id="GO:0003700">
    <property type="term" value="F:DNA-binding transcription factor activity"/>
    <property type="evidence" value="ECO:0007669"/>
    <property type="project" value="InterPro"/>
</dbReference>
<evidence type="ECO:0000256" key="7">
    <source>
        <dbReference type="ARBA" id="ARBA00023163"/>
    </source>
</evidence>
<dbReference type="SUPFAM" id="SSF47979">
    <property type="entry name" value="Iron-dependent repressor protein, dimerization domain"/>
    <property type="match status" value="1"/>
</dbReference>
<accession>A0A2A3YLJ6</accession>
<dbReference type="GO" id="GO:0003677">
    <property type="term" value="F:DNA binding"/>
    <property type="evidence" value="ECO:0007669"/>
    <property type="project" value="UniProtKB-KW"/>
</dbReference>
<proteinExistence type="inferred from homology"/>
<evidence type="ECO:0000256" key="5">
    <source>
        <dbReference type="ARBA" id="ARBA00023015"/>
    </source>
</evidence>
<keyword evidence="4" id="KW-0408">Iron</keyword>
<dbReference type="SUPFAM" id="SSF50037">
    <property type="entry name" value="C-terminal domain of transcriptional repressors"/>
    <property type="match status" value="1"/>
</dbReference>
<dbReference type="InterPro" id="IPR022687">
    <property type="entry name" value="HTH_DTXR"/>
</dbReference>
<dbReference type="InterPro" id="IPR050536">
    <property type="entry name" value="DtxR_MntR_Metal-Reg"/>
</dbReference>
<dbReference type="InterPro" id="IPR008988">
    <property type="entry name" value="Transcriptional_repressor_C"/>
</dbReference>
<dbReference type="PANTHER" id="PTHR33238">
    <property type="entry name" value="IRON (METAL) DEPENDENT REPRESSOR, DTXR FAMILY"/>
    <property type="match status" value="1"/>
</dbReference>
<dbReference type="GeneID" id="95326591"/>
<dbReference type="InterPro" id="IPR036388">
    <property type="entry name" value="WH-like_DNA-bd_sf"/>
</dbReference>
<evidence type="ECO:0000256" key="1">
    <source>
        <dbReference type="ARBA" id="ARBA00004496"/>
    </source>
</evidence>
<comment type="similarity">
    <text evidence="2">Belongs to the DtxR/MntR family.</text>
</comment>
<dbReference type="GO" id="GO:0005737">
    <property type="term" value="C:cytoplasm"/>
    <property type="evidence" value="ECO:0007669"/>
    <property type="project" value="UniProtKB-SubCell"/>
</dbReference>
<name>A0A2A3YLJ6_9MICO</name>
<dbReference type="RefSeq" id="WP_096163959.1">
    <property type="nucleotide sequence ID" value="NZ_BAAAIQ010000005.1"/>
</dbReference>
<keyword evidence="6" id="KW-0238">DNA-binding</keyword>
<dbReference type="InterPro" id="IPR038157">
    <property type="entry name" value="FeoA_core_dom"/>
</dbReference>
<dbReference type="PANTHER" id="PTHR33238:SF10">
    <property type="entry name" value="IRON-DEPENDENT REPRESSOR IDER"/>
    <property type="match status" value="1"/>
</dbReference>
<dbReference type="GO" id="GO:0046983">
    <property type="term" value="F:protein dimerization activity"/>
    <property type="evidence" value="ECO:0007669"/>
    <property type="project" value="InterPro"/>
</dbReference>
<dbReference type="PROSITE" id="PS50944">
    <property type="entry name" value="HTH_DTXR"/>
    <property type="match status" value="1"/>
</dbReference>
<dbReference type="InterPro" id="IPR022689">
    <property type="entry name" value="Iron_dep_repressor"/>
</dbReference>
<evidence type="ECO:0000256" key="3">
    <source>
        <dbReference type="ARBA" id="ARBA00011738"/>
    </source>
</evidence>
<dbReference type="Gene3D" id="1.10.10.10">
    <property type="entry name" value="Winged helix-like DNA-binding domain superfamily/Winged helix DNA-binding domain"/>
    <property type="match status" value="1"/>
</dbReference>
<evidence type="ECO:0000259" key="8">
    <source>
        <dbReference type="PROSITE" id="PS50944"/>
    </source>
</evidence>
<keyword evidence="7" id="KW-0804">Transcription</keyword>
<dbReference type="AlphaFoldDB" id="A0A2A3YLJ6"/>
<dbReference type="GO" id="GO:0046914">
    <property type="term" value="F:transition metal ion binding"/>
    <property type="evidence" value="ECO:0007669"/>
    <property type="project" value="InterPro"/>
</dbReference>
<reference evidence="9 10" key="1">
    <citation type="journal article" date="2017" name="Elife">
        <title>Extensive horizontal gene transfer in cheese-associated bacteria.</title>
        <authorList>
            <person name="Bonham K.S."/>
            <person name="Wolfe B.E."/>
            <person name="Dutton R.J."/>
        </authorList>
    </citation>
    <scope>NUCLEOTIDE SEQUENCE [LARGE SCALE GENOMIC DNA]</scope>
    <source>
        <strain evidence="9 10">341_9</strain>
    </source>
</reference>
<dbReference type="InterPro" id="IPR036421">
    <property type="entry name" value="Fe_dep_repressor_sf"/>
</dbReference>
<dbReference type="Pfam" id="PF01325">
    <property type="entry name" value="Fe_dep_repress"/>
    <property type="match status" value="1"/>
</dbReference>
<dbReference type="OrthoDB" id="3208141at2"/>
<dbReference type="GO" id="GO:0045892">
    <property type="term" value="P:negative regulation of DNA-templated transcription"/>
    <property type="evidence" value="ECO:0007669"/>
    <property type="project" value="TreeGrafter"/>
</dbReference>
<gene>
    <name evidence="9" type="ORF">CIK66_05970</name>
</gene>
<evidence type="ECO:0000313" key="10">
    <source>
        <dbReference type="Proteomes" id="UP000218598"/>
    </source>
</evidence>
<dbReference type="SUPFAM" id="SSF46785">
    <property type="entry name" value="Winged helix' DNA-binding domain"/>
    <property type="match status" value="1"/>
</dbReference>
<comment type="subunit">
    <text evidence="3">Homodimer.</text>
</comment>
<sequence length="239" mass="25993">MSGDLIDTTEMYLKTVFELHEAGVAPMRARIAERLGHSGPTVSQTVARMERDGLLHLDDQRRIRLTQQGTDVAVDVMRKHRLAERHLLDVIGLDYALVHEEACRWEHVMSLEVERRLAEKLQPPYVDPYGNPIPGLSALGISETGTTEDGKDSASATRELIDAVEDGQTVEVCLRRIGERVQSDVELLGELARQGIVPGADVQAERLAGTVVLRGPVGGEVAVSEVVAGQLHVTPTVAG</sequence>
<dbReference type="Pfam" id="PF02742">
    <property type="entry name" value="Fe_dep_repr_C"/>
    <property type="match status" value="1"/>
</dbReference>